<keyword evidence="3" id="KW-0560">Oxidoreductase</keyword>
<reference evidence="7 8" key="1">
    <citation type="journal article" date="2006" name="Science">
        <title>Genome of rice cluster I archaea -- the key methane producers in the rice rhizosphere.</title>
        <authorList>
            <person name="Erkel C."/>
            <person name="Kube M."/>
            <person name="Reinhardt R."/>
            <person name="Liesack W."/>
        </authorList>
    </citation>
    <scope>NUCLEOTIDE SEQUENCE [LARGE SCALE GENOMIC DNA]</scope>
    <source>
        <strain evidence="8">DSM 22066 / NBRC 105507 / MRE50</strain>
    </source>
</reference>
<dbReference type="GO" id="GO:0005886">
    <property type="term" value="C:plasma membrane"/>
    <property type="evidence" value="ECO:0007669"/>
    <property type="project" value="UniProtKB-SubCell"/>
</dbReference>
<dbReference type="eggNOG" id="arCOG01547">
    <property type="taxonomic scope" value="Archaea"/>
</dbReference>
<dbReference type="InterPro" id="IPR037232">
    <property type="entry name" value="NADH_quin_OxRdtase_su_C/D-like"/>
</dbReference>
<dbReference type="PROSITE" id="PS00542">
    <property type="entry name" value="COMPLEX1_30K"/>
    <property type="match status" value="1"/>
</dbReference>
<dbReference type="STRING" id="351160.RCIX2383"/>
<dbReference type="GO" id="GO:0008137">
    <property type="term" value="F:NADH dehydrogenase (ubiquinone) activity"/>
    <property type="evidence" value="ECO:0007669"/>
    <property type="project" value="InterPro"/>
</dbReference>
<organism evidence="7 8">
    <name type="scientific">Methanocella arvoryzae (strain DSM 22066 / NBRC 105507 / MRE50)</name>
    <dbReference type="NCBI Taxonomy" id="351160"/>
    <lineage>
        <taxon>Archaea</taxon>
        <taxon>Methanobacteriati</taxon>
        <taxon>Methanobacteriota</taxon>
        <taxon>Stenosarchaea group</taxon>
        <taxon>Methanomicrobia</taxon>
        <taxon>Methanocellales</taxon>
        <taxon>Methanocellaceae</taxon>
        <taxon>Methanocella</taxon>
    </lineage>
</organism>
<dbReference type="RefSeq" id="WP_012035107.1">
    <property type="nucleotide sequence ID" value="NC_009464.1"/>
</dbReference>
<evidence type="ECO:0000256" key="4">
    <source>
        <dbReference type="ARBA" id="ARBA00023027"/>
    </source>
</evidence>
<keyword evidence="2" id="KW-0813">Transport</keyword>
<dbReference type="PATRIC" id="fig|351160.9.peg.807"/>
<evidence type="ECO:0000256" key="1">
    <source>
        <dbReference type="ARBA" id="ARBA00004202"/>
    </source>
</evidence>
<comment type="subcellular location">
    <subcellularLocation>
        <location evidence="1">Cell membrane</location>
        <topology evidence="1">Peripheral membrane protein</topology>
    </subcellularLocation>
</comment>
<evidence type="ECO:0000313" key="8">
    <source>
        <dbReference type="Proteomes" id="UP000000663"/>
    </source>
</evidence>
<dbReference type="PANTHER" id="PTHR43485:SF1">
    <property type="entry name" value="FORMATE HYDROGENLYASE SUBUNIT 5-RELATED"/>
    <property type="match status" value="1"/>
</dbReference>
<sequence length="524" mass="58142">MTAKNITNEITAAFGEEMASARDVGNNVFVRAGKDALPYVASFVAKRYGASLATLHVADTRQMTGGYTMYAVMPVASENLIVSIEAEVPESPGTFQSLTPMIYSANWFEREIADMFGLTPVGHPDLRPLVLYDTWPEDYHPLRKDAPGRPPKVDTYYPYHRVEGEGVFEIPVGPVHAGVIEPGHFRFSVAGEPVLMLEIRMGYVHKGIEKISESMTYDKGVFLSERTSGDNGMAHSTAYCQAVEQLAGIEVPDRARYIRTVFLEMERIYNHLGDVGGISLDTAYNVGAQHAYILRERMLQLNECITGSRLLRSVNKIGGVRQDLTREDIEKIRTAIIKAKLDFKDFVDLVNRQTSILDRTETTGKLPLEAAVSLNIVGPGARASGVSRDVRRDHPYAAYSDLNFAVHIRKEGDVNARMQVKIGEIYESMSIIEQALDRLPAGKIRAATGNIPQGRVGISLVEAPRGELLHWILSGENDRPFRHKIRDPSFCNWLAMEIATPGNIVPDFPLVNKSFNLSYSGNDL</sequence>
<dbReference type="PANTHER" id="PTHR43485">
    <property type="entry name" value="HYDROGENASE-4 COMPONENT G"/>
    <property type="match status" value="1"/>
</dbReference>
<gene>
    <name evidence="7" type="ORF">RCIX2383</name>
</gene>
<dbReference type="GO" id="GO:0048038">
    <property type="term" value="F:quinone binding"/>
    <property type="evidence" value="ECO:0007669"/>
    <property type="project" value="InterPro"/>
</dbReference>
<dbReference type="Gene3D" id="3.30.460.80">
    <property type="entry name" value="NADH:ubiquinone oxidoreductase, 30kDa subunit"/>
    <property type="match status" value="1"/>
</dbReference>
<evidence type="ECO:0000256" key="3">
    <source>
        <dbReference type="ARBA" id="ARBA00023002"/>
    </source>
</evidence>
<feature type="domain" description="NADH:ubiquinone oxidoreductase 30kDa subunit" evidence="5">
    <location>
        <begin position="33"/>
        <end position="150"/>
    </location>
</feature>
<feature type="domain" description="NADH-quinone oxidoreductase subunit D" evidence="6">
    <location>
        <begin position="451"/>
        <end position="520"/>
    </location>
</feature>
<dbReference type="InterPro" id="IPR001135">
    <property type="entry name" value="NADH_Q_OxRdtase_suD"/>
</dbReference>
<dbReference type="EMBL" id="AM114193">
    <property type="protein sequence ID" value="CAJ37474.1"/>
    <property type="molecule type" value="Genomic_DNA"/>
</dbReference>
<dbReference type="GeneID" id="5144086"/>
<dbReference type="Pfam" id="PF00346">
    <property type="entry name" value="Complex1_49kDa"/>
    <property type="match status" value="2"/>
</dbReference>
<evidence type="ECO:0000259" key="5">
    <source>
        <dbReference type="Pfam" id="PF00329"/>
    </source>
</evidence>
<dbReference type="GO" id="GO:0016651">
    <property type="term" value="F:oxidoreductase activity, acting on NAD(P)H"/>
    <property type="evidence" value="ECO:0007669"/>
    <property type="project" value="InterPro"/>
</dbReference>
<dbReference type="InterPro" id="IPR029014">
    <property type="entry name" value="NiFe-Hase_large"/>
</dbReference>
<dbReference type="InterPro" id="IPR020396">
    <property type="entry name" value="NADH_UbQ_OxRdtase_CS"/>
</dbReference>
<dbReference type="GO" id="GO:0051287">
    <property type="term" value="F:NAD binding"/>
    <property type="evidence" value="ECO:0007669"/>
    <property type="project" value="InterPro"/>
</dbReference>
<dbReference type="SUPFAM" id="SSF56762">
    <property type="entry name" value="HydB/Nqo4-like"/>
    <property type="match status" value="1"/>
</dbReference>
<dbReference type="SUPFAM" id="SSF143243">
    <property type="entry name" value="Nqo5-like"/>
    <property type="match status" value="1"/>
</dbReference>
<dbReference type="InterPro" id="IPR001268">
    <property type="entry name" value="NADH_UbQ_OxRdtase_30kDa_su"/>
</dbReference>
<evidence type="ECO:0000259" key="6">
    <source>
        <dbReference type="Pfam" id="PF00346"/>
    </source>
</evidence>
<dbReference type="Proteomes" id="UP000000663">
    <property type="component" value="Chromosome"/>
</dbReference>
<name>Q0W2B9_METAR</name>
<dbReference type="KEGG" id="rci:RCIX2383"/>
<dbReference type="AlphaFoldDB" id="Q0W2B9"/>
<dbReference type="Gene3D" id="1.10.645.10">
    <property type="entry name" value="Cytochrome-c3 Hydrogenase, chain B"/>
    <property type="match status" value="1"/>
</dbReference>
<keyword evidence="4" id="KW-0520">NAD</keyword>
<evidence type="ECO:0000256" key="2">
    <source>
        <dbReference type="ARBA" id="ARBA00022448"/>
    </source>
</evidence>
<dbReference type="OrthoDB" id="43567at2157"/>
<protein>
    <submittedName>
        <fullName evidence="7">Hydrogenase, large subunit-like protein (HycE-like)</fullName>
    </submittedName>
</protein>
<proteinExistence type="predicted"/>
<feature type="domain" description="NADH-quinone oxidoreductase subunit D" evidence="6">
    <location>
        <begin position="292"/>
        <end position="448"/>
    </location>
</feature>
<evidence type="ECO:0000313" key="7">
    <source>
        <dbReference type="EMBL" id="CAJ37474.1"/>
    </source>
</evidence>
<accession>Q0W2B9</accession>
<dbReference type="Pfam" id="PF00329">
    <property type="entry name" value="Complex1_30kDa"/>
    <property type="match status" value="1"/>
</dbReference>
<dbReference type="InterPro" id="IPR052197">
    <property type="entry name" value="ComplexI_49kDa-like"/>
</dbReference>
<keyword evidence="8" id="KW-1185">Reference proteome</keyword>